<sequence length="101" mass="11603">MNFLRKITDFVTGKDRVRSHKDSSECHEDGDCSGPRKQQRRYVHRQQPLLTDSPTQGGGVQGLSWYFNALKRDEDGDEAHEFVREEPEEIFADCDEEADAS</sequence>
<name>A0AAX4PIB1_9CHLO</name>
<evidence type="ECO:0000313" key="2">
    <source>
        <dbReference type="EMBL" id="WZN65831.1"/>
    </source>
</evidence>
<proteinExistence type="predicted"/>
<organism evidence="2 3">
    <name type="scientific">Chloropicon roscoffensis</name>
    <dbReference type="NCBI Taxonomy" id="1461544"/>
    <lineage>
        <taxon>Eukaryota</taxon>
        <taxon>Viridiplantae</taxon>
        <taxon>Chlorophyta</taxon>
        <taxon>Chloropicophyceae</taxon>
        <taxon>Chloropicales</taxon>
        <taxon>Chloropicaceae</taxon>
        <taxon>Chloropicon</taxon>
    </lineage>
</organism>
<dbReference type="PANTHER" id="PTHR35750:SF1">
    <property type="entry name" value="PHOSPHOLIPID HYDROPEROXIDE GLUTATHIONE PEROXIDASE"/>
    <property type="match status" value="1"/>
</dbReference>
<evidence type="ECO:0000256" key="1">
    <source>
        <dbReference type="SAM" id="MobiDB-lite"/>
    </source>
</evidence>
<protein>
    <submittedName>
        <fullName evidence="2">Uncharacterized protein</fullName>
    </submittedName>
</protein>
<feature type="compositionally biased region" description="Acidic residues" evidence="1">
    <location>
        <begin position="86"/>
        <end position="101"/>
    </location>
</feature>
<dbReference type="Proteomes" id="UP001472866">
    <property type="component" value="Chromosome 13"/>
</dbReference>
<keyword evidence="3" id="KW-1185">Reference proteome</keyword>
<evidence type="ECO:0000313" key="3">
    <source>
        <dbReference type="Proteomes" id="UP001472866"/>
    </source>
</evidence>
<feature type="region of interest" description="Disordered" evidence="1">
    <location>
        <begin position="76"/>
        <end position="101"/>
    </location>
</feature>
<dbReference type="EMBL" id="CP151513">
    <property type="protein sequence ID" value="WZN65831.1"/>
    <property type="molecule type" value="Genomic_DNA"/>
</dbReference>
<dbReference type="AlphaFoldDB" id="A0AAX4PIB1"/>
<dbReference type="PANTHER" id="PTHR35750">
    <property type="entry name" value="PHOSPHOLIPID HYDROPEROXIDE GLUTATHIONE PEROXIDASE"/>
    <property type="match status" value="1"/>
</dbReference>
<gene>
    <name evidence="2" type="ORF">HKI87_13g73930</name>
</gene>
<accession>A0AAX4PIB1</accession>
<feature type="compositionally biased region" description="Basic and acidic residues" evidence="1">
    <location>
        <begin position="15"/>
        <end position="30"/>
    </location>
</feature>
<feature type="region of interest" description="Disordered" evidence="1">
    <location>
        <begin position="15"/>
        <end position="41"/>
    </location>
</feature>
<reference evidence="2 3" key="1">
    <citation type="submission" date="2024-03" db="EMBL/GenBank/DDBJ databases">
        <title>Complete genome sequence of the green alga Chloropicon roscoffensis RCC1871.</title>
        <authorList>
            <person name="Lemieux C."/>
            <person name="Pombert J.-F."/>
            <person name="Otis C."/>
            <person name="Turmel M."/>
        </authorList>
    </citation>
    <scope>NUCLEOTIDE SEQUENCE [LARGE SCALE GENOMIC DNA]</scope>
    <source>
        <strain evidence="2 3">RCC1871</strain>
    </source>
</reference>
<feature type="compositionally biased region" description="Basic and acidic residues" evidence="1">
    <location>
        <begin position="76"/>
        <end position="85"/>
    </location>
</feature>